<dbReference type="OrthoDB" id="9809668at2"/>
<dbReference type="RefSeq" id="WP_141613176.1">
    <property type="nucleotide sequence ID" value="NZ_CP041253.1"/>
</dbReference>
<keyword evidence="3" id="KW-1185">Reference proteome</keyword>
<gene>
    <name evidence="2" type="ORF">FKX85_02180</name>
</gene>
<dbReference type="EMBL" id="CP041253">
    <property type="protein sequence ID" value="QDH77912.1"/>
    <property type="molecule type" value="Genomic_DNA"/>
</dbReference>
<dbReference type="InterPro" id="IPR043519">
    <property type="entry name" value="NT_sf"/>
</dbReference>
<dbReference type="GO" id="GO:0016779">
    <property type="term" value="F:nucleotidyltransferase activity"/>
    <property type="evidence" value="ECO:0007669"/>
    <property type="project" value="InterPro"/>
</dbReference>
<dbReference type="Gene3D" id="3.30.460.10">
    <property type="entry name" value="Beta Polymerase, domain 2"/>
    <property type="match status" value="1"/>
</dbReference>
<evidence type="ECO:0000259" key="1">
    <source>
        <dbReference type="Pfam" id="PF01909"/>
    </source>
</evidence>
<reference evidence="2 3" key="1">
    <citation type="submission" date="2019-06" db="EMBL/GenBank/DDBJ databases">
        <title>Echinicola alkalisoli sp. nov. isolated from saline soil.</title>
        <authorList>
            <person name="Sun J.-Q."/>
            <person name="Xu L."/>
        </authorList>
    </citation>
    <scope>NUCLEOTIDE SEQUENCE [LARGE SCALE GENOMIC DNA]</scope>
    <source>
        <strain evidence="2 3">LN3S3</strain>
    </source>
</reference>
<proteinExistence type="predicted"/>
<name>A0A514CDK8_9BACT</name>
<dbReference type="SUPFAM" id="SSF81301">
    <property type="entry name" value="Nucleotidyltransferase"/>
    <property type="match status" value="1"/>
</dbReference>
<dbReference type="Pfam" id="PF01909">
    <property type="entry name" value="NTP_transf_2"/>
    <property type="match status" value="1"/>
</dbReference>
<dbReference type="Proteomes" id="UP000316614">
    <property type="component" value="Chromosome"/>
</dbReference>
<dbReference type="KEGG" id="echi:FKX85_02180"/>
<sequence>MKPYKPTKIGVVGSVARNEETEESDIDFLYEF</sequence>
<dbReference type="InterPro" id="IPR002934">
    <property type="entry name" value="Polymerase_NTP_transf_dom"/>
</dbReference>
<dbReference type="CDD" id="cd05403">
    <property type="entry name" value="NT_KNTase_like"/>
    <property type="match status" value="1"/>
</dbReference>
<evidence type="ECO:0000313" key="3">
    <source>
        <dbReference type="Proteomes" id="UP000316614"/>
    </source>
</evidence>
<evidence type="ECO:0000313" key="2">
    <source>
        <dbReference type="EMBL" id="QDH77912.1"/>
    </source>
</evidence>
<accession>A0A514CDK8</accession>
<protein>
    <recommendedName>
        <fullName evidence="1">Polymerase nucleotidyl transferase domain-containing protein</fullName>
    </recommendedName>
</protein>
<organism evidence="2 3">
    <name type="scientific">Echinicola soli</name>
    <dbReference type="NCBI Taxonomy" id="2591634"/>
    <lineage>
        <taxon>Bacteria</taxon>
        <taxon>Pseudomonadati</taxon>
        <taxon>Bacteroidota</taxon>
        <taxon>Cytophagia</taxon>
        <taxon>Cytophagales</taxon>
        <taxon>Cyclobacteriaceae</taxon>
        <taxon>Echinicola</taxon>
    </lineage>
</organism>
<feature type="domain" description="Polymerase nucleotidyl transferase" evidence="1">
    <location>
        <begin position="4"/>
        <end position="29"/>
    </location>
</feature>
<dbReference type="AlphaFoldDB" id="A0A514CDK8"/>